<dbReference type="CDD" id="cd04645">
    <property type="entry name" value="LbH_gamma_CA_like"/>
    <property type="match status" value="1"/>
</dbReference>
<dbReference type="InterPro" id="IPR047324">
    <property type="entry name" value="LbH_gamma_CA-like"/>
</dbReference>
<comment type="caution">
    <text evidence="1">The sequence shown here is derived from an EMBL/GenBank/DDBJ whole genome shotgun (WGS) entry which is preliminary data.</text>
</comment>
<name>A0ABT1XH71_9BURK</name>
<evidence type="ECO:0000313" key="1">
    <source>
        <dbReference type="EMBL" id="MCR2746633.1"/>
    </source>
</evidence>
<dbReference type="InterPro" id="IPR011004">
    <property type="entry name" value="Trimer_LpxA-like_sf"/>
</dbReference>
<proteinExistence type="predicted"/>
<sequence length="174" mass="18464">MAKYKINGEAPTVHPSAYVAEMASVIGKVQLDENTSVWDFAAIRGDNELIHIMEGSNVQEGAVLHTDIGYPMVVGKNVTVGHQACLHGCTVGEGSLIGIRSVVLNGAKIGKNCIIGAGALITEGKEIPDRSLVVGSPGKVIRTLNDDEVARLIGAAFYVHKAKLFKDTLEKIDD</sequence>
<protein>
    <submittedName>
        <fullName evidence="1">Gamma carbonic anhydrase family protein</fullName>
    </submittedName>
</protein>
<dbReference type="SUPFAM" id="SSF51161">
    <property type="entry name" value="Trimeric LpxA-like enzymes"/>
    <property type="match status" value="1"/>
</dbReference>
<dbReference type="EMBL" id="JANKHG010000017">
    <property type="protein sequence ID" value="MCR2746633.1"/>
    <property type="molecule type" value="Genomic_DNA"/>
</dbReference>
<gene>
    <name evidence="1" type="ORF">NSP04_08225</name>
</gene>
<keyword evidence="2" id="KW-1185">Reference proteome</keyword>
<organism evidence="1 2">
    <name type="scientific">Limnobacter parvus</name>
    <dbReference type="NCBI Taxonomy" id="2939690"/>
    <lineage>
        <taxon>Bacteria</taxon>
        <taxon>Pseudomonadati</taxon>
        <taxon>Pseudomonadota</taxon>
        <taxon>Betaproteobacteria</taxon>
        <taxon>Burkholderiales</taxon>
        <taxon>Burkholderiaceae</taxon>
        <taxon>Limnobacter</taxon>
    </lineage>
</organism>
<dbReference type="InterPro" id="IPR050484">
    <property type="entry name" value="Transf_Hexapept/Carb_Anhydrase"/>
</dbReference>
<dbReference type="RefSeq" id="WP_257511859.1">
    <property type="nucleotide sequence ID" value="NZ_JANKHG010000017.1"/>
</dbReference>
<dbReference type="PANTHER" id="PTHR13061:SF29">
    <property type="entry name" value="GAMMA CARBONIC ANHYDRASE-LIKE 1, MITOCHONDRIAL-RELATED"/>
    <property type="match status" value="1"/>
</dbReference>
<reference evidence="1" key="1">
    <citation type="submission" date="2022-07" db="EMBL/GenBank/DDBJ databases">
        <authorList>
            <person name="Xamxidin M."/>
        </authorList>
    </citation>
    <scope>NUCLEOTIDE SEQUENCE</scope>
    <source>
        <strain evidence="1">YS8-69</strain>
    </source>
</reference>
<dbReference type="Pfam" id="PF00132">
    <property type="entry name" value="Hexapep"/>
    <property type="match status" value="1"/>
</dbReference>
<evidence type="ECO:0000313" key="2">
    <source>
        <dbReference type="Proteomes" id="UP001165267"/>
    </source>
</evidence>
<dbReference type="InterPro" id="IPR001451">
    <property type="entry name" value="Hexapep"/>
</dbReference>
<dbReference type="Gene3D" id="2.160.10.10">
    <property type="entry name" value="Hexapeptide repeat proteins"/>
    <property type="match status" value="1"/>
</dbReference>
<dbReference type="PANTHER" id="PTHR13061">
    <property type="entry name" value="DYNACTIN SUBUNIT P25"/>
    <property type="match status" value="1"/>
</dbReference>
<accession>A0ABT1XH71</accession>
<dbReference type="Proteomes" id="UP001165267">
    <property type="component" value="Unassembled WGS sequence"/>
</dbReference>